<comment type="caution">
    <text evidence="3">The sequence shown here is derived from an EMBL/GenBank/DDBJ whole genome shotgun (WGS) entry which is preliminary data.</text>
</comment>
<dbReference type="Proteomes" id="UP000536442">
    <property type="component" value="Unassembled WGS sequence"/>
</dbReference>
<dbReference type="InterPro" id="IPR001932">
    <property type="entry name" value="PPM-type_phosphatase-like_dom"/>
</dbReference>
<evidence type="ECO:0000259" key="2">
    <source>
        <dbReference type="PROSITE" id="PS51746"/>
    </source>
</evidence>
<sequence>MSRNADYALKTRIAEGITAWLQRIIPPVGARRISSTALAVSTDVGTTRKENQDRAIIGFIHNESEPVLFLALADGMGGMAQGGKCAAMTLAAFTAELATSGDPNTENTLKSAAHFADYCVHKDLRGNGGSTLSALIIKYGNPPITLNIGDSRIYAFDESSILRLTRDDTIEEQFKGIVDPKIAEAQKHRILQYIGMGSDLEPHIKESTNTLKDFLLTSDGANICGTENLFRIKNNSENGTFVKRITELSKWLGSSDNITAIAASDLHDSLDQLTRNVERNSITIWDSFGERSQVIPERTEARSEPKNQPAKPMRKSKPRTNKKKPEEKNNNKPVGDDKDRHKNTEEKDSKELQIEFFKGTQGE</sequence>
<feature type="region of interest" description="Disordered" evidence="1">
    <location>
        <begin position="295"/>
        <end position="363"/>
    </location>
</feature>
<proteinExistence type="predicted"/>
<organism evidence="3 4">
    <name type="scientific">Marinobacter adhaerens</name>
    <dbReference type="NCBI Taxonomy" id="1033846"/>
    <lineage>
        <taxon>Bacteria</taxon>
        <taxon>Pseudomonadati</taxon>
        <taxon>Pseudomonadota</taxon>
        <taxon>Gammaproteobacteria</taxon>
        <taxon>Pseudomonadales</taxon>
        <taxon>Marinobacteraceae</taxon>
        <taxon>Marinobacter</taxon>
    </lineage>
</organism>
<keyword evidence="4" id="KW-1185">Reference proteome</keyword>
<dbReference type="EMBL" id="JABEVQ010000003">
    <property type="protein sequence ID" value="NWN90911.1"/>
    <property type="molecule type" value="Genomic_DNA"/>
</dbReference>
<feature type="compositionally biased region" description="Basic residues" evidence="1">
    <location>
        <begin position="312"/>
        <end position="322"/>
    </location>
</feature>
<dbReference type="SUPFAM" id="SSF81606">
    <property type="entry name" value="PP2C-like"/>
    <property type="match status" value="1"/>
</dbReference>
<protein>
    <submittedName>
        <fullName evidence="3">Serine/threonine-protein phosphatase</fullName>
    </submittedName>
</protein>
<evidence type="ECO:0000313" key="4">
    <source>
        <dbReference type="Proteomes" id="UP000536442"/>
    </source>
</evidence>
<dbReference type="Gene3D" id="3.60.40.10">
    <property type="entry name" value="PPM-type phosphatase domain"/>
    <property type="match status" value="1"/>
</dbReference>
<reference evidence="3 4" key="1">
    <citation type="submission" date="2020-03" db="EMBL/GenBank/DDBJ databases">
        <title>Metagenomic, metatranscriptomic, and metabolomic analyses revealed the key microbes and metabolic features during the fermentation of ganjang, Korean traditional soy sauce.</title>
        <authorList>
            <person name="Chun B.H."/>
            <person name="Jeon C.O."/>
        </authorList>
    </citation>
    <scope>NUCLEOTIDE SEQUENCE [LARGE SCALE GENOMIC DNA]</scope>
    <source>
        <strain evidence="3 4">KG14</strain>
    </source>
</reference>
<gene>
    <name evidence="3" type="ORF">HLV39_05320</name>
</gene>
<evidence type="ECO:0000256" key="1">
    <source>
        <dbReference type="SAM" id="MobiDB-lite"/>
    </source>
</evidence>
<evidence type="ECO:0000313" key="3">
    <source>
        <dbReference type="EMBL" id="NWN90911.1"/>
    </source>
</evidence>
<dbReference type="PROSITE" id="PS51746">
    <property type="entry name" value="PPM_2"/>
    <property type="match status" value="1"/>
</dbReference>
<dbReference type="SMART" id="SM00332">
    <property type="entry name" value="PP2Cc"/>
    <property type="match status" value="1"/>
</dbReference>
<dbReference type="InterPro" id="IPR036457">
    <property type="entry name" value="PPM-type-like_dom_sf"/>
</dbReference>
<dbReference type="CDD" id="cd00143">
    <property type="entry name" value="PP2Cc"/>
    <property type="match status" value="1"/>
</dbReference>
<name>A0A851HY86_9GAMM</name>
<accession>A0A851HY86</accession>
<dbReference type="AlphaFoldDB" id="A0A851HY86"/>
<feature type="compositionally biased region" description="Basic and acidic residues" evidence="1">
    <location>
        <begin position="323"/>
        <end position="353"/>
    </location>
</feature>
<feature type="domain" description="PPM-type phosphatase" evidence="2">
    <location>
        <begin position="37"/>
        <end position="265"/>
    </location>
</feature>